<dbReference type="EMBL" id="CP065662">
    <property type="protein sequence ID" value="QPS01477.1"/>
    <property type="molecule type" value="Genomic_DNA"/>
</dbReference>
<keyword evidence="6 8" id="KW-0418">Kinase</keyword>
<dbReference type="Gene3D" id="3.30.565.10">
    <property type="entry name" value="Histidine kinase-like ATPase, C-terminal domain"/>
    <property type="match status" value="1"/>
</dbReference>
<proteinExistence type="predicted"/>
<accession>A0A120I9K4</accession>
<gene>
    <name evidence="8" type="ORF">I6G68_08915</name>
</gene>
<reference evidence="8 9" key="1">
    <citation type="submission" date="2020-12" db="EMBL/GenBank/DDBJ databases">
        <title>FDA dAtabase for Regulatory Grade micrObial Sequences (FDA-ARGOS): Supporting development and validation of Infectious Disease Dx tests.</title>
        <authorList>
            <person name="Sproer C."/>
            <person name="Gronow S."/>
            <person name="Severitt S."/>
            <person name="Schroder I."/>
            <person name="Tallon L."/>
            <person name="Sadzewicz L."/>
            <person name="Zhao X."/>
            <person name="Boylan J."/>
            <person name="Ott S."/>
            <person name="Bowen H."/>
            <person name="Vavikolanu K."/>
            <person name="Mehta A."/>
            <person name="Aluvathingal J."/>
            <person name="Nadendla S."/>
            <person name="Lowell S."/>
            <person name="Myers T."/>
            <person name="Yan Y."/>
            <person name="Sichtig H."/>
        </authorList>
    </citation>
    <scope>NUCLEOTIDE SEQUENCE [LARGE SCALE GENOMIC DNA]</scope>
    <source>
        <strain evidence="8 9">FDAARGOS_911</strain>
    </source>
</reference>
<dbReference type="PANTHER" id="PTHR45453">
    <property type="entry name" value="PHOSPHATE REGULON SENSOR PROTEIN PHOR"/>
    <property type="match status" value="1"/>
</dbReference>
<dbReference type="OrthoDB" id="9792991at2"/>
<dbReference type="Proteomes" id="UP000594771">
    <property type="component" value="Chromosome"/>
</dbReference>
<dbReference type="PANTHER" id="PTHR45453:SF1">
    <property type="entry name" value="PHOSPHATE REGULON SENSOR PROTEIN PHOR"/>
    <property type="match status" value="1"/>
</dbReference>
<dbReference type="InterPro" id="IPR005467">
    <property type="entry name" value="His_kinase_dom"/>
</dbReference>
<dbReference type="GO" id="GO:0005886">
    <property type="term" value="C:plasma membrane"/>
    <property type="evidence" value="ECO:0007669"/>
    <property type="project" value="TreeGrafter"/>
</dbReference>
<dbReference type="GO" id="GO:0016036">
    <property type="term" value="P:cellular response to phosphate starvation"/>
    <property type="evidence" value="ECO:0007669"/>
    <property type="project" value="TreeGrafter"/>
</dbReference>
<dbReference type="RefSeq" id="WP_060777695.1">
    <property type="nucleotide sequence ID" value="NZ_CAJHLF010000001.1"/>
</dbReference>
<evidence type="ECO:0000256" key="7">
    <source>
        <dbReference type="ARBA" id="ARBA00023012"/>
    </source>
</evidence>
<dbReference type="CDD" id="cd00075">
    <property type="entry name" value="HATPase"/>
    <property type="match status" value="1"/>
</dbReference>
<dbReference type="SUPFAM" id="SSF55874">
    <property type="entry name" value="ATPase domain of HSP90 chaperone/DNA topoisomerase II/histidine kinase"/>
    <property type="match status" value="1"/>
</dbReference>
<keyword evidence="5" id="KW-0808">Transferase</keyword>
<protein>
    <recommendedName>
        <fullName evidence="3">histidine kinase</fullName>
        <ecNumber evidence="3">2.7.13.3</ecNumber>
    </recommendedName>
</protein>
<evidence type="ECO:0000313" key="8">
    <source>
        <dbReference type="EMBL" id="QPS01477.1"/>
    </source>
</evidence>
<dbReference type="EC" id="2.7.13.3" evidence="3"/>
<dbReference type="SMART" id="SM00388">
    <property type="entry name" value="HisKA"/>
    <property type="match status" value="1"/>
</dbReference>
<evidence type="ECO:0000256" key="6">
    <source>
        <dbReference type="ARBA" id="ARBA00022777"/>
    </source>
</evidence>
<keyword evidence="4" id="KW-0597">Phosphoprotein</keyword>
<keyword evidence="7" id="KW-0902">Two-component regulatory system</keyword>
<dbReference type="Pfam" id="PF00512">
    <property type="entry name" value="HisKA"/>
    <property type="match status" value="1"/>
</dbReference>
<evidence type="ECO:0000256" key="3">
    <source>
        <dbReference type="ARBA" id="ARBA00012438"/>
    </source>
</evidence>
<evidence type="ECO:0000256" key="1">
    <source>
        <dbReference type="ARBA" id="ARBA00000085"/>
    </source>
</evidence>
<dbReference type="GeneID" id="35767873"/>
<evidence type="ECO:0000313" key="9">
    <source>
        <dbReference type="Proteomes" id="UP000594771"/>
    </source>
</evidence>
<dbReference type="InterPro" id="IPR036890">
    <property type="entry name" value="HATPase_C_sf"/>
</dbReference>
<dbReference type="AlphaFoldDB" id="A0A120I9K4"/>
<organism evidence="8 9">
    <name type="scientific">Aerococcus urinae</name>
    <dbReference type="NCBI Taxonomy" id="1376"/>
    <lineage>
        <taxon>Bacteria</taxon>
        <taxon>Bacillati</taxon>
        <taxon>Bacillota</taxon>
        <taxon>Bacilli</taxon>
        <taxon>Lactobacillales</taxon>
        <taxon>Aerococcaceae</taxon>
        <taxon>Aerococcus</taxon>
    </lineage>
</organism>
<dbReference type="InterPro" id="IPR003594">
    <property type="entry name" value="HATPase_dom"/>
</dbReference>
<dbReference type="KEGG" id="aun:AWM73_01140"/>
<evidence type="ECO:0000256" key="4">
    <source>
        <dbReference type="ARBA" id="ARBA00022553"/>
    </source>
</evidence>
<dbReference type="InterPro" id="IPR050351">
    <property type="entry name" value="BphY/WalK/GraS-like"/>
</dbReference>
<sequence>MTLLVSILFLFLLYRYLKVKRALQDLSQDMAYRRKEQSNRLLTSSLNDKAVHQVVREANQLFDDLQTLRIKNLQEKNSLDQAIHNIAHDIRTPLTVASGYCQQLLDSESSLEPTEKEKLLKINQHLSQVAYRLEELLSYQKLIEGQVQVQLKPVDLSQVVKENLLHYYDRLNADFQIHLAIEEACYIDNNPDLLNRILDNLLGNVIKHGHSTLSIQVKKDQDKVRLTMSNQSQQAVQHLDQLTKRFYAENLANDQLSSGLGLFIIQELVDLTKGQLTMTYQKGTFTSQITWPASQLKN</sequence>
<dbReference type="SMART" id="SM00387">
    <property type="entry name" value="HATPase_c"/>
    <property type="match status" value="1"/>
</dbReference>
<dbReference type="GO" id="GO:0000155">
    <property type="term" value="F:phosphorelay sensor kinase activity"/>
    <property type="evidence" value="ECO:0007669"/>
    <property type="project" value="InterPro"/>
</dbReference>
<dbReference type="GO" id="GO:0004721">
    <property type="term" value="F:phosphoprotein phosphatase activity"/>
    <property type="evidence" value="ECO:0007669"/>
    <property type="project" value="TreeGrafter"/>
</dbReference>
<evidence type="ECO:0000256" key="5">
    <source>
        <dbReference type="ARBA" id="ARBA00022679"/>
    </source>
</evidence>
<dbReference type="SUPFAM" id="SSF47384">
    <property type="entry name" value="Homodimeric domain of signal transducing histidine kinase"/>
    <property type="match status" value="1"/>
</dbReference>
<evidence type="ECO:0000256" key="2">
    <source>
        <dbReference type="ARBA" id="ARBA00004370"/>
    </source>
</evidence>
<dbReference type="CDD" id="cd00082">
    <property type="entry name" value="HisKA"/>
    <property type="match status" value="1"/>
</dbReference>
<dbReference type="PROSITE" id="PS50109">
    <property type="entry name" value="HIS_KIN"/>
    <property type="match status" value="1"/>
</dbReference>
<comment type="catalytic activity">
    <reaction evidence="1">
        <text>ATP + protein L-histidine = ADP + protein N-phospho-L-histidine.</text>
        <dbReference type="EC" id="2.7.13.3"/>
    </reaction>
</comment>
<dbReference type="Pfam" id="PF02518">
    <property type="entry name" value="HATPase_c"/>
    <property type="match status" value="1"/>
</dbReference>
<comment type="subcellular location">
    <subcellularLocation>
        <location evidence="2">Membrane</location>
    </subcellularLocation>
</comment>
<dbReference type="Gene3D" id="1.10.287.130">
    <property type="match status" value="1"/>
</dbReference>
<name>A0A120I9K4_9LACT</name>
<dbReference type="InterPro" id="IPR036097">
    <property type="entry name" value="HisK_dim/P_sf"/>
</dbReference>
<dbReference type="InterPro" id="IPR003661">
    <property type="entry name" value="HisK_dim/P_dom"/>
</dbReference>